<name>A0A0M3JM88_ANISI</name>
<reference evidence="4" key="1">
    <citation type="submission" date="2017-02" db="UniProtKB">
        <authorList>
            <consortium name="WormBaseParasite"/>
        </authorList>
    </citation>
    <scope>IDENTIFICATION</scope>
</reference>
<reference evidence="2 3" key="2">
    <citation type="submission" date="2018-11" db="EMBL/GenBank/DDBJ databases">
        <authorList>
            <consortium name="Pathogen Informatics"/>
        </authorList>
    </citation>
    <scope>NUCLEOTIDE SEQUENCE [LARGE SCALE GENOMIC DNA]</scope>
</reference>
<evidence type="ECO:0000313" key="4">
    <source>
        <dbReference type="WBParaSite" id="ASIM_0000877001-mRNA-1"/>
    </source>
</evidence>
<dbReference type="EMBL" id="UYRR01023374">
    <property type="protein sequence ID" value="VDK32543.1"/>
    <property type="molecule type" value="Genomic_DNA"/>
</dbReference>
<sequence length="74" mass="7985">MCANDEAPASKSQPVPAEAESTGSVSETRRCRRYKPLFPLHFELDADSATVYIDGGLAARVCSVVKNSLDEIRG</sequence>
<dbReference type="AlphaFoldDB" id="A0A0M3JM88"/>
<proteinExistence type="predicted"/>
<organism evidence="4">
    <name type="scientific">Anisakis simplex</name>
    <name type="common">Herring worm</name>
    <dbReference type="NCBI Taxonomy" id="6269"/>
    <lineage>
        <taxon>Eukaryota</taxon>
        <taxon>Metazoa</taxon>
        <taxon>Ecdysozoa</taxon>
        <taxon>Nematoda</taxon>
        <taxon>Chromadorea</taxon>
        <taxon>Rhabditida</taxon>
        <taxon>Spirurina</taxon>
        <taxon>Ascaridomorpha</taxon>
        <taxon>Ascaridoidea</taxon>
        <taxon>Anisakidae</taxon>
        <taxon>Anisakis</taxon>
        <taxon>Anisakis simplex complex</taxon>
    </lineage>
</organism>
<protein>
    <submittedName>
        <fullName evidence="4">Transposase</fullName>
    </submittedName>
</protein>
<evidence type="ECO:0000313" key="3">
    <source>
        <dbReference type="Proteomes" id="UP000267096"/>
    </source>
</evidence>
<dbReference type="Proteomes" id="UP000267096">
    <property type="component" value="Unassembled WGS sequence"/>
</dbReference>
<evidence type="ECO:0000256" key="1">
    <source>
        <dbReference type="SAM" id="MobiDB-lite"/>
    </source>
</evidence>
<accession>A0A0M3JM88</accession>
<dbReference type="WBParaSite" id="ASIM_0000877001-mRNA-1">
    <property type="protein sequence ID" value="ASIM_0000877001-mRNA-1"/>
    <property type="gene ID" value="ASIM_0000877001"/>
</dbReference>
<gene>
    <name evidence="2" type="ORF">ASIM_LOCUS8524</name>
</gene>
<evidence type="ECO:0000313" key="2">
    <source>
        <dbReference type="EMBL" id="VDK32543.1"/>
    </source>
</evidence>
<feature type="region of interest" description="Disordered" evidence="1">
    <location>
        <begin position="1"/>
        <end position="28"/>
    </location>
</feature>
<keyword evidence="3" id="KW-1185">Reference proteome</keyword>